<reference evidence="3 4" key="1">
    <citation type="journal article" date="2018" name="MBio">
        <title>Insights into the evolution of host association through the isolation and characterization of a novel human periodontal pathobiont, Desulfobulbus oralis.</title>
        <authorList>
            <person name="Cross K.L."/>
            <person name="Chirania P."/>
            <person name="Xiong W."/>
            <person name="Beall C.J."/>
            <person name="Elkins J.G."/>
            <person name="Giannone R.J."/>
            <person name="Griffen A.L."/>
            <person name="Guss A.M."/>
            <person name="Hettich R.L."/>
            <person name="Joshi S.S."/>
            <person name="Mokrzan E.M."/>
            <person name="Martin R.K."/>
            <person name="Zhulin I.B."/>
            <person name="Leys E.J."/>
            <person name="Podar M."/>
        </authorList>
    </citation>
    <scope>NUCLEOTIDE SEQUENCE [LARGE SCALE GENOMIC DNA]</scope>
    <source>
        <strain evidence="3 4">ORNL</strain>
    </source>
</reference>
<feature type="binding site" evidence="2">
    <location>
        <position position="63"/>
    </location>
    <ligand>
        <name>substrate</name>
    </ligand>
</feature>
<evidence type="ECO:0000256" key="1">
    <source>
        <dbReference type="PIRSR" id="PIRSR613078-1"/>
    </source>
</evidence>
<dbReference type="InterPro" id="IPR050275">
    <property type="entry name" value="PGM_Phosphatase"/>
</dbReference>
<evidence type="ECO:0008006" key="5">
    <source>
        <dbReference type="Google" id="ProtNLM"/>
    </source>
</evidence>
<sequence length="202" mass="22560">MKEMATTRLYLIRHGATEENERGILVGSTDVPLSDKGRGQAMALARLARSLPVDAIFASPMLRTVETAVQVFGPEARILTNSSLRECHFGEWEGLYFAEIASRYPDLWQSWLHDWAHTRIPGGDDFTAFAQRLLDFCDEILNEYSGRNLAVVSHGGCIRAILSHYLSGSASGGYWKFKVENAALTTIEFADKFPILTGFNQR</sequence>
<gene>
    <name evidence="3" type="ORF">CAY53_00735</name>
</gene>
<dbReference type="GO" id="GO:0016791">
    <property type="term" value="F:phosphatase activity"/>
    <property type="evidence" value="ECO:0007669"/>
    <property type="project" value="TreeGrafter"/>
</dbReference>
<feature type="active site" description="Proton donor/acceptor" evidence="1">
    <location>
        <position position="86"/>
    </location>
</feature>
<evidence type="ECO:0000313" key="3">
    <source>
        <dbReference type="EMBL" id="AVD70186.1"/>
    </source>
</evidence>
<dbReference type="PANTHER" id="PTHR48100:SF62">
    <property type="entry name" value="GLUCOSYL-3-PHOSPHOGLYCERATE PHOSPHATASE"/>
    <property type="match status" value="1"/>
</dbReference>
<dbReference type="OrthoDB" id="9781415at2"/>
<organism evidence="3 4">
    <name type="scientific">Desulfobulbus oralis</name>
    <dbReference type="NCBI Taxonomy" id="1986146"/>
    <lineage>
        <taxon>Bacteria</taxon>
        <taxon>Pseudomonadati</taxon>
        <taxon>Thermodesulfobacteriota</taxon>
        <taxon>Desulfobulbia</taxon>
        <taxon>Desulfobulbales</taxon>
        <taxon>Desulfobulbaceae</taxon>
        <taxon>Desulfobulbus</taxon>
    </lineage>
</organism>
<keyword evidence="4" id="KW-1185">Reference proteome</keyword>
<feature type="binding site" evidence="2">
    <location>
        <begin position="13"/>
        <end position="20"/>
    </location>
    <ligand>
        <name>substrate</name>
    </ligand>
</feature>
<dbReference type="KEGG" id="deo:CAY53_00735"/>
<dbReference type="Gene3D" id="3.40.50.1240">
    <property type="entry name" value="Phosphoglycerate mutase-like"/>
    <property type="match status" value="1"/>
</dbReference>
<dbReference type="GO" id="GO:0005737">
    <property type="term" value="C:cytoplasm"/>
    <property type="evidence" value="ECO:0007669"/>
    <property type="project" value="TreeGrafter"/>
</dbReference>
<dbReference type="SMART" id="SM00855">
    <property type="entry name" value="PGAM"/>
    <property type="match status" value="1"/>
</dbReference>
<dbReference type="RefSeq" id="WP_104935512.1">
    <property type="nucleotide sequence ID" value="NZ_CP021255.1"/>
</dbReference>
<dbReference type="EMBL" id="CP021255">
    <property type="protein sequence ID" value="AVD70186.1"/>
    <property type="molecule type" value="Genomic_DNA"/>
</dbReference>
<dbReference type="Proteomes" id="UP000239867">
    <property type="component" value="Chromosome"/>
</dbReference>
<protein>
    <recommendedName>
        <fullName evidence="5">Alpha-ribazole phosphatase</fullName>
    </recommendedName>
</protein>
<dbReference type="CDD" id="cd07067">
    <property type="entry name" value="HP_PGM_like"/>
    <property type="match status" value="1"/>
</dbReference>
<accession>A0A2L1GKM2</accession>
<dbReference type="PANTHER" id="PTHR48100">
    <property type="entry name" value="BROAD-SPECIFICITY PHOSPHATASE YOR283W-RELATED"/>
    <property type="match status" value="1"/>
</dbReference>
<name>A0A2L1GKM2_9BACT</name>
<feature type="active site" description="Tele-phosphohistidine intermediate" evidence="1">
    <location>
        <position position="14"/>
    </location>
</feature>
<dbReference type="AlphaFoldDB" id="A0A2L1GKM2"/>
<evidence type="ECO:0000313" key="4">
    <source>
        <dbReference type="Proteomes" id="UP000239867"/>
    </source>
</evidence>
<dbReference type="Pfam" id="PF00300">
    <property type="entry name" value="His_Phos_1"/>
    <property type="match status" value="1"/>
</dbReference>
<dbReference type="InterPro" id="IPR013078">
    <property type="entry name" value="His_Pase_superF_clade-1"/>
</dbReference>
<dbReference type="SUPFAM" id="SSF53254">
    <property type="entry name" value="Phosphoglycerate mutase-like"/>
    <property type="match status" value="1"/>
</dbReference>
<proteinExistence type="predicted"/>
<evidence type="ECO:0000256" key="2">
    <source>
        <dbReference type="PIRSR" id="PIRSR613078-2"/>
    </source>
</evidence>
<dbReference type="InterPro" id="IPR029033">
    <property type="entry name" value="His_PPase_superfam"/>
</dbReference>